<evidence type="ECO:0000259" key="13">
    <source>
        <dbReference type="Pfam" id="PF02434"/>
    </source>
</evidence>
<organism evidence="14 15">
    <name type="scientific">Daphnia sinensis</name>
    <dbReference type="NCBI Taxonomy" id="1820382"/>
    <lineage>
        <taxon>Eukaryota</taxon>
        <taxon>Metazoa</taxon>
        <taxon>Ecdysozoa</taxon>
        <taxon>Arthropoda</taxon>
        <taxon>Crustacea</taxon>
        <taxon>Branchiopoda</taxon>
        <taxon>Diplostraca</taxon>
        <taxon>Cladocera</taxon>
        <taxon>Anomopoda</taxon>
        <taxon>Daphniidae</taxon>
        <taxon>Daphnia</taxon>
        <taxon>Daphnia similis group</taxon>
    </lineage>
</organism>
<sequence length="345" mass="39753">MLRYYKVIVGRTFVSCKGFLAGIGVGFILGVLVAIYFLGYSPCYSQDVFRGHLQYDTSIITEEGSQMSGTSSGMLLKKRDRILCWIVTSPKTHSRARLIKETWGRRCDSLLFMSSAQDEVLPDAIVLPVNDTYDNLWGKTKEALKYIYTYHLNEADWFYKADDDTYAVMENMRHLLSSFDVATAVHLGFRYENPNNGKHFMSGGSGYVLTKEAIRRFVETGVGNVTNEVQMTHPNKTSTCSPGHKGLEDAKLGSCLEKLNVTAGDSRDENEEERFLPFSLEEMICGHLKYKPEDYWMLREWSFYFPLKQDMKCCSQYAVAFHYVKDYQLKVYEYLIYKLRLRTNL</sequence>
<keyword evidence="5" id="KW-0328">Glycosyltransferase</keyword>
<name>A0AAD5KZS5_9CRUS</name>
<keyword evidence="7 12" id="KW-0812">Transmembrane</keyword>
<feature type="transmembrane region" description="Helical" evidence="12">
    <location>
        <begin position="20"/>
        <end position="40"/>
    </location>
</feature>
<dbReference type="PANTHER" id="PTHR23033">
    <property type="entry name" value="BETA1,3-GALACTOSYLTRANSFERASE"/>
    <property type="match status" value="1"/>
</dbReference>
<evidence type="ECO:0000256" key="2">
    <source>
        <dbReference type="ARBA" id="ARBA00004922"/>
    </source>
</evidence>
<evidence type="ECO:0000256" key="12">
    <source>
        <dbReference type="SAM" id="Phobius"/>
    </source>
</evidence>
<dbReference type="InterPro" id="IPR003378">
    <property type="entry name" value="Fringe-like_glycosylTrfase"/>
</dbReference>
<keyword evidence="9" id="KW-0735">Signal-anchor</keyword>
<comment type="pathway">
    <text evidence="2">Protein modification; protein glycosylation.</text>
</comment>
<comment type="subcellular location">
    <subcellularLocation>
        <location evidence="1">Membrane</location>
        <topology evidence="1">Single-pass type II membrane protein</topology>
    </subcellularLocation>
</comment>
<keyword evidence="6" id="KW-0808">Transferase</keyword>
<dbReference type="Proteomes" id="UP000820818">
    <property type="component" value="Linkage Group LG2"/>
</dbReference>
<accession>A0AAD5KZS5</accession>
<dbReference type="EC" id="2.4.1.122" evidence="4"/>
<evidence type="ECO:0000256" key="9">
    <source>
        <dbReference type="ARBA" id="ARBA00022968"/>
    </source>
</evidence>
<dbReference type="AlphaFoldDB" id="A0AAD5KZS5"/>
<comment type="similarity">
    <text evidence="3">Belongs to the glycosyltransferase 31 family. Beta3-Gal-T subfamily.</text>
</comment>
<keyword evidence="10 12" id="KW-1133">Transmembrane helix</keyword>
<keyword evidence="15" id="KW-1185">Reference proteome</keyword>
<gene>
    <name evidence="14" type="ORF">GHT06_010083</name>
</gene>
<evidence type="ECO:0000256" key="3">
    <source>
        <dbReference type="ARBA" id="ARBA00006462"/>
    </source>
</evidence>
<protein>
    <recommendedName>
        <fullName evidence="4">N-acetylgalactosaminide beta-1,3-galactosyltransferase</fullName>
        <ecNumber evidence="4">2.4.1.122</ecNumber>
    </recommendedName>
</protein>
<evidence type="ECO:0000256" key="10">
    <source>
        <dbReference type="ARBA" id="ARBA00022989"/>
    </source>
</evidence>
<evidence type="ECO:0000256" key="7">
    <source>
        <dbReference type="ARBA" id="ARBA00022692"/>
    </source>
</evidence>
<dbReference type="GO" id="GO:0016020">
    <property type="term" value="C:membrane"/>
    <property type="evidence" value="ECO:0007669"/>
    <property type="project" value="UniProtKB-SubCell"/>
</dbReference>
<dbReference type="InterPro" id="IPR026050">
    <property type="entry name" value="C1GALT1/C1GALT1_chp1"/>
</dbReference>
<dbReference type="PANTHER" id="PTHR23033:SF14">
    <property type="entry name" value="GLYCOPROTEIN-N-ACETYLGALACTOSAMINE 3-BETA-GALACTOSYLTRANSFERASE 1-RELATED"/>
    <property type="match status" value="1"/>
</dbReference>
<dbReference type="FunFam" id="3.90.550.50:FF:000033">
    <property type="entry name" value="GD23186"/>
    <property type="match status" value="1"/>
</dbReference>
<evidence type="ECO:0000313" key="15">
    <source>
        <dbReference type="Proteomes" id="UP000820818"/>
    </source>
</evidence>
<proteinExistence type="inferred from homology"/>
<dbReference type="EMBL" id="WJBH02000002">
    <property type="protein sequence ID" value="KAI9562629.1"/>
    <property type="molecule type" value="Genomic_DNA"/>
</dbReference>
<dbReference type="Gene3D" id="3.90.550.50">
    <property type="match status" value="1"/>
</dbReference>
<dbReference type="Pfam" id="PF02434">
    <property type="entry name" value="Fringe"/>
    <property type="match status" value="1"/>
</dbReference>
<dbReference type="GO" id="GO:0016263">
    <property type="term" value="F:glycoprotein-N-acetylgalactosamine 3-beta-galactosyltransferase activity"/>
    <property type="evidence" value="ECO:0007669"/>
    <property type="project" value="UniProtKB-EC"/>
</dbReference>
<keyword evidence="8" id="KW-0547">Nucleotide-binding</keyword>
<evidence type="ECO:0000256" key="5">
    <source>
        <dbReference type="ARBA" id="ARBA00022676"/>
    </source>
</evidence>
<dbReference type="GO" id="GO:0000166">
    <property type="term" value="F:nucleotide binding"/>
    <property type="evidence" value="ECO:0007669"/>
    <property type="project" value="UniProtKB-KW"/>
</dbReference>
<evidence type="ECO:0000256" key="4">
    <source>
        <dbReference type="ARBA" id="ARBA00012557"/>
    </source>
</evidence>
<comment type="caution">
    <text evidence="14">The sequence shown here is derived from an EMBL/GenBank/DDBJ whole genome shotgun (WGS) entry which is preliminary data.</text>
</comment>
<feature type="domain" description="Fringe-like glycosyltransferase" evidence="13">
    <location>
        <begin position="81"/>
        <end position="217"/>
    </location>
</feature>
<evidence type="ECO:0000256" key="6">
    <source>
        <dbReference type="ARBA" id="ARBA00022679"/>
    </source>
</evidence>
<evidence type="ECO:0000256" key="1">
    <source>
        <dbReference type="ARBA" id="ARBA00004606"/>
    </source>
</evidence>
<evidence type="ECO:0000256" key="11">
    <source>
        <dbReference type="ARBA" id="ARBA00023136"/>
    </source>
</evidence>
<evidence type="ECO:0000313" key="14">
    <source>
        <dbReference type="EMBL" id="KAI9562629.1"/>
    </source>
</evidence>
<reference evidence="14 15" key="1">
    <citation type="submission" date="2022-05" db="EMBL/GenBank/DDBJ databases">
        <title>A multi-omics perspective on studying reproductive biology in Daphnia sinensis.</title>
        <authorList>
            <person name="Jia J."/>
        </authorList>
    </citation>
    <scope>NUCLEOTIDE SEQUENCE [LARGE SCALE GENOMIC DNA]</scope>
    <source>
        <strain evidence="14 15">WSL</strain>
    </source>
</reference>
<keyword evidence="11 12" id="KW-0472">Membrane</keyword>
<evidence type="ECO:0000256" key="8">
    <source>
        <dbReference type="ARBA" id="ARBA00022741"/>
    </source>
</evidence>